<evidence type="ECO:0000256" key="8">
    <source>
        <dbReference type="SAM" id="Coils"/>
    </source>
</evidence>
<gene>
    <name evidence="10" type="primary">lpxD_1</name>
    <name evidence="7" type="synonym">lpxD</name>
    <name evidence="10" type="ORF">NCTC13315_00140</name>
</gene>
<dbReference type="OrthoDB" id="9784739at2"/>
<comment type="similarity">
    <text evidence="7">Belongs to the transferase hexapeptide repeat family. LpxD subfamily.</text>
</comment>
<dbReference type="InterPro" id="IPR020573">
    <property type="entry name" value="UDP_GlcNAc_AcTrfase_non-rep"/>
</dbReference>
<dbReference type="GO" id="GO:0009245">
    <property type="term" value="P:lipid A biosynthetic process"/>
    <property type="evidence" value="ECO:0007669"/>
    <property type="project" value="UniProtKB-UniRule"/>
</dbReference>
<dbReference type="EMBL" id="UGNV01000001">
    <property type="protein sequence ID" value="STX27634.1"/>
    <property type="molecule type" value="Genomic_DNA"/>
</dbReference>
<dbReference type="GO" id="GO:0016020">
    <property type="term" value="C:membrane"/>
    <property type="evidence" value="ECO:0007669"/>
    <property type="project" value="GOC"/>
</dbReference>
<dbReference type="InterPro" id="IPR007691">
    <property type="entry name" value="LpxD"/>
</dbReference>
<dbReference type="UniPathway" id="UPA00973"/>
<dbReference type="Gene3D" id="3.40.1390.10">
    <property type="entry name" value="MurE/MurF, N-terminal domain"/>
    <property type="match status" value="1"/>
</dbReference>
<comment type="subunit">
    <text evidence="7">Homotrimer.</text>
</comment>
<dbReference type="NCBIfam" id="TIGR01853">
    <property type="entry name" value="lipid_A_lpxD"/>
    <property type="match status" value="1"/>
</dbReference>
<dbReference type="GO" id="GO:0016410">
    <property type="term" value="F:N-acyltransferase activity"/>
    <property type="evidence" value="ECO:0007669"/>
    <property type="project" value="InterPro"/>
</dbReference>
<comment type="pathway">
    <text evidence="7">Bacterial outer membrane biogenesis; LPS lipid A biosynthesis.</text>
</comment>
<evidence type="ECO:0000259" key="9">
    <source>
        <dbReference type="Pfam" id="PF04613"/>
    </source>
</evidence>
<dbReference type="Pfam" id="PF04613">
    <property type="entry name" value="LpxD"/>
    <property type="match status" value="1"/>
</dbReference>
<evidence type="ECO:0000256" key="3">
    <source>
        <dbReference type="ARBA" id="ARBA00022679"/>
    </source>
</evidence>
<dbReference type="Pfam" id="PF00132">
    <property type="entry name" value="Hexapep"/>
    <property type="match status" value="2"/>
</dbReference>
<sequence>MSISLHEIAKIVQGVVIGNDDIIVSSLSPIENIAADSLVFADGPENLQAAEQSDAAAILTSQHVTHSTKSIIQTAHPFKAFIQLLDVFYPVEKPITGIHPSAAIAPDVKLGQGVFIGPYVSIESGTTIHDGCILKSHISIGKNVTIGQATIIHPHVTIYDDSQIGANVCIHASSVIGSDGFGYTFIDGQHLKVPHKGKVIIDDHVEIGANTVIDRATLGATHIGAGTKIDNLVQVAHSVKLGKNNILCAFTGIAGSTTSGNQVIFAANVGVSDHVRIDDGVILGARAGVPPKKHLKAGNIYLGNPARPKDKALEQELGVTRIAIMRKNLRLLNDKVNELSVRLAQYEASE</sequence>
<feature type="coiled-coil region" evidence="8">
    <location>
        <begin position="322"/>
        <end position="349"/>
    </location>
</feature>
<proteinExistence type="inferred from homology"/>
<comment type="catalytic activity">
    <reaction evidence="7">
        <text>a UDP-3-O-[(3R)-3-hydroxyacyl]-alpha-D-glucosamine + a (3R)-hydroxyacyl-[ACP] = a UDP-2-N,3-O-bis[(3R)-3-hydroxyacyl]-alpha-D-glucosamine + holo-[ACP] + H(+)</text>
        <dbReference type="Rhea" id="RHEA:53836"/>
        <dbReference type="Rhea" id="RHEA-COMP:9685"/>
        <dbReference type="Rhea" id="RHEA-COMP:9945"/>
        <dbReference type="ChEBI" id="CHEBI:15378"/>
        <dbReference type="ChEBI" id="CHEBI:64479"/>
        <dbReference type="ChEBI" id="CHEBI:78827"/>
        <dbReference type="ChEBI" id="CHEBI:137740"/>
        <dbReference type="ChEBI" id="CHEBI:137748"/>
        <dbReference type="EC" id="2.3.1.191"/>
    </reaction>
</comment>
<evidence type="ECO:0000256" key="6">
    <source>
        <dbReference type="ARBA" id="ARBA00023315"/>
    </source>
</evidence>
<dbReference type="Gene3D" id="2.160.10.10">
    <property type="entry name" value="Hexapeptide repeat proteins"/>
    <property type="match status" value="1"/>
</dbReference>
<evidence type="ECO:0000256" key="5">
    <source>
        <dbReference type="ARBA" id="ARBA00023098"/>
    </source>
</evidence>
<evidence type="ECO:0000256" key="7">
    <source>
        <dbReference type="HAMAP-Rule" id="MF_00523"/>
    </source>
</evidence>
<keyword evidence="5 7" id="KW-0443">Lipid metabolism</keyword>
<dbReference type="Proteomes" id="UP000254968">
    <property type="component" value="Unassembled WGS sequence"/>
</dbReference>
<protein>
    <recommendedName>
        <fullName evidence="7">UDP-3-O-acylglucosamine N-acyltransferase</fullName>
        <ecNumber evidence="7">2.3.1.191</ecNumber>
    </recommendedName>
</protein>
<dbReference type="RefSeq" id="WP_115301433.1">
    <property type="nucleotide sequence ID" value="NZ_CAAAHO010000003.1"/>
</dbReference>
<feature type="active site" description="Proton acceptor" evidence="7">
    <location>
        <position position="237"/>
    </location>
</feature>
<dbReference type="CDD" id="cd03352">
    <property type="entry name" value="LbH_LpxD"/>
    <property type="match status" value="1"/>
</dbReference>
<reference evidence="10 11" key="1">
    <citation type="submission" date="2018-06" db="EMBL/GenBank/DDBJ databases">
        <authorList>
            <consortium name="Pathogen Informatics"/>
            <person name="Doyle S."/>
        </authorList>
    </citation>
    <scope>NUCLEOTIDE SEQUENCE [LARGE SCALE GENOMIC DNA]</scope>
    <source>
        <strain evidence="10 11">NCTC13315</strain>
    </source>
</reference>
<keyword evidence="6 7" id="KW-0012">Acyltransferase</keyword>
<comment type="function">
    <text evidence="7">Catalyzes the N-acylation of UDP-3-O-acylglucosamine using 3-hydroxyacyl-ACP as the acyl donor. Is involved in the biosynthesis of lipid A, a phosphorylated glycolipid that anchors the lipopolysaccharide to the outer membrane of the cell.</text>
</comment>
<evidence type="ECO:0000256" key="4">
    <source>
        <dbReference type="ARBA" id="ARBA00022737"/>
    </source>
</evidence>
<dbReference type="PANTHER" id="PTHR43378">
    <property type="entry name" value="UDP-3-O-ACYLGLUCOSAMINE N-ACYLTRANSFERASE"/>
    <property type="match status" value="1"/>
</dbReference>
<organism evidence="10 11">
    <name type="scientific">Legionella beliardensis</name>
    <dbReference type="NCBI Taxonomy" id="91822"/>
    <lineage>
        <taxon>Bacteria</taxon>
        <taxon>Pseudomonadati</taxon>
        <taxon>Pseudomonadota</taxon>
        <taxon>Gammaproteobacteria</taxon>
        <taxon>Legionellales</taxon>
        <taxon>Legionellaceae</taxon>
        <taxon>Legionella</taxon>
    </lineage>
</organism>
<keyword evidence="4 7" id="KW-0677">Repeat</keyword>
<keyword evidence="3 7" id="KW-0808">Transferase</keyword>
<keyword evidence="11" id="KW-1185">Reference proteome</keyword>
<name>A0A378I558_9GAMM</name>
<keyword evidence="8" id="KW-0175">Coiled coil</keyword>
<evidence type="ECO:0000313" key="10">
    <source>
        <dbReference type="EMBL" id="STX27634.1"/>
    </source>
</evidence>
<evidence type="ECO:0000313" key="11">
    <source>
        <dbReference type="Proteomes" id="UP000254968"/>
    </source>
</evidence>
<dbReference type="GO" id="GO:0103118">
    <property type="term" value="F:UDP-3-O-[(3R)-3-hydroxyacyl]-glucosamine N-acyltransferase activity"/>
    <property type="evidence" value="ECO:0007669"/>
    <property type="project" value="UniProtKB-EC"/>
</dbReference>
<keyword evidence="1 7" id="KW-0444">Lipid biosynthesis</keyword>
<keyword evidence="2 7" id="KW-0441">Lipid A biosynthesis</keyword>
<evidence type="ECO:0000256" key="1">
    <source>
        <dbReference type="ARBA" id="ARBA00022516"/>
    </source>
</evidence>
<dbReference type="AlphaFoldDB" id="A0A378I558"/>
<accession>A0A378I558</accession>
<dbReference type="HAMAP" id="MF_00523">
    <property type="entry name" value="LpxD"/>
    <property type="match status" value="1"/>
</dbReference>
<dbReference type="EC" id="2.3.1.191" evidence="7"/>
<dbReference type="PANTHER" id="PTHR43378:SF2">
    <property type="entry name" value="UDP-3-O-ACYLGLUCOSAMINE N-ACYLTRANSFERASE 1, MITOCHONDRIAL-RELATED"/>
    <property type="match status" value="1"/>
</dbReference>
<dbReference type="NCBIfam" id="NF002060">
    <property type="entry name" value="PRK00892.1"/>
    <property type="match status" value="1"/>
</dbReference>
<evidence type="ECO:0000256" key="2">
    <source>
        <dbReference type="ARBA" id="ARBA00022556"/>
    </source>
</evidence>
<dbReference type="InterPro" id="IPR001451">
    <property type="entry name" value="Hexapep"/>
</dbReference>
<dbReference type="SUPFAM" id="SSF51161">
    <property type="entry name" value="Trimeric LpxA-like enzymes"/>
    <property type="match status" value="1"/>
</dbReference>
<feature type="domain" description="UDP-3-O-[3-hydroxymyristoyl] glucosamine N-acyltransferase non-repeat region" evidence="9">
    <location>
        <begin position="21"/>
        <end position="86"/>
    </location>
</feature>
<dbReference type="InterPro" id="IPR011004">
    <property type="entry name" value="Trimer_LpxA-like_sf"/>
</dbReference>